<evidence type="ECO:0000256" key="7">
    <source>
        <dbReference type="ARBA" id="ARBA00031909"/>
    </source>
</evidence>
<dbReference type="GeneTree" id="ENSGT00390000013740"/>
<gene>
    <name evidence="12" type="primary">RENBP</name>
</gene>
<dbReference type="InterPro" id="IPR010819">
    <property type="entry name" value="AGE/CE"/>
</dbReference>
<accession>A0A8C6E431</accession>
<evidence type="ECO:0000256" key="4">
    <source>
        <dbReference type="ARBA" id="ARBA00014959"/>
    </source>
</evidence>
<dbReference type="AlphaFoldDB" id="A0A8C6E431"/>
<name>A0A8C6E431_MOSMO</name>
<dbReference type="GO" id="GO:0050121">
    <property type="term" value="F:N-acylglucosamine 2-epimerase activity"/>
    <property type="evidence" value="ECO:0007669"/>
    <property type="project" value="UniProtKB-EC"/>
</dbReference>
<sequence>MGGARLGQLSDSHATALRSVWLPGREGVMSRGLRVWQASARLPGQGCGLGVVGVVLEEAVQDGGRGREGSVLGPILVRRADLPRGPWGASRGSKSGSPRGPLEPGVTCGPGESTDGTGAREDGAACGGAVSPSLSPQDMEKEQETLRAWKERVARELDRVVAFWLEHSHDQEQGGFFTCLGRDGRVYDDLKYVWLQGRQVWMYCRLYRQFERFRRPELLNAAKAGGEFLLRYAQVAPPAKKCAFVLTRDGRPVKVQRTIFSECFYTMAMNELWRVTGDARYQSEAMEMMDQIVSWVREDPSGLGRPQLPGAPASESMAVPMMLLNLVEQLGEADEELAGISAELGDWCAQRILQHVQRGGQAVLENVSEDGEELSGCLGRHQNPGHALEAGWFLLRYAIRRGDAKLRAHVIDKFLLLPFHSGWDPEHGGLFYFQDADGLCPTQLEWAMKLWWPHSEAMIAFLMGYSETGDPALLRIFYQVAEYTFRWFRDPEYGEWFGYLNRDGKVALTIKGGPFKGCFHVPRCLAMCEEMLNDLLSRLAPASALSARSPPAGSARPGAE</sequence>
<dbReference type="GO" id="GO:0019262">
    <property type="term" value="P:N-acetylneuraminate catabolic process"/>
    <property type="evidence" value="ECO:0007669"/>
    <property type="project" value="UniProtKB-UniPathway"/>
</dbReference>
<evidence type="ECO:0000256" key="2">
    <source>
        <dbReference type="ARBA" id="ARBA00008558"/>
    </source>
</evidence>
<dbReference type="Pfam" id="PF07221">
    <property type="entry name" value="GlcNAc_2-epim"/>
    <property type="match status" value="1"/>
</dbReference>
<dbReference type="InterPro" id="IPR012341">
    <property type="entry name" value="6hp_glycosidase-like_sf"/>
</dbReference>
<evidence type="ECO:0000256" key="6">
    <source>
        <dbReference type="ARBA" id="ARBA00031608"/>
    </source>
</evidence>
<organism evidence="12 13">
    <name type="scientific">Moschus moschiferus</name>
    <name type="common">Siberian musk deer</name>
    <name type="synonym">Moschus sibiricus</name>
    <dbReference type="NCBI Taxonomy" id="68415"/>
    <lineage>
        <taxon>Eukaryota</taxon>
        <taxon>Metazoa</taxon>
        <taxon>Chordata</taxon>
        <taxon>Craniata</taxon>
        <taxon>Vertebrata</taxon>
        <taxon>Euteleostomi</taxon>
        <taxon>Mammalia</taxon>
        <taxon>Eutheria</taxon>
        <taxon>Laurasiatheria</taxon>
        <taxon>Artiodactyla</taxon>
        <taxon>Ruminantia</taxon>
        <taxon>Pecora</taxon>
        <taxon>Moschidae</taxon>
        <taxon>Moschus</taxon>
    </lineage>
</organism>
<dbReference type="InterPro" id="IPR008928">
    <property type="entry name" value="6-hairpin_glycosidase_sf"/>
</dbReference>
<dbReference type="Ensembl" id="ENSMMST00000022740.1">
    <property type="protein sequence ID" value="ENSMMSP00000020607.1"/>
    <property type="gene ID" value="ENSMMSG00000015497.1"/>
</dbReference>
<evidence type="ECO:0000256" key="5">
    <source>
        <dbReference type="ARBA" id="ARBA00023235"/>
    </source>
</evidence>
<dbReference type="Proteomes" id="UP000694544">
    <property type="component" value="Unplaced"/>
</dbReference>
<dbReference type="SUPFAM" id="SSF48208">
    <property type="entry name" value="Six-hairpin glycosidases"/>
    <property type="match status" value="1"/>
</dbReference>
<evidence type="ECO:0000256" key="8">
    <source>
        <dbReference type="ARBA" id="ARBA00033215"/>
    </source>
</evidence>
<evidence type="ECO:0000313" key="12">
    <source>
        <dbReference type="Ensembl" id="ENSMMSP00000020607.1"/>
    </source>
</evidence>
<evidence type="ECO:0000256" key="3">
    <source>
        <dbReference type="ARBA" id="ARBA00013176"/>
    </source>
</evidence>
<comment type="catalytic activity">
    <reaction evidence="9">
        <text>an N-acyl-D-glucosamine = an N-acyl-D-mannosamine</text>
        <dbReference type="Rhea" id="RHEA:19033"/>
        <dbReference type="ChEBI" id="CHEBI:16062"/>
        <dbReference type="ChEBI" id="CHEBI:17274"/>
        <dbReference type="EC" id="5.1.3.8"/>
    </reaction>
    <physiologicalReaction direction="left-to-right" evidence="9">
        <dbReference type="Rhea" id="RHEA:19034"/>
    </physiologicalReaction>
    <physiologicalReaction direction="right-to-left" evidence="9">
        <dbReference type="Rhea" id="RHEA:19035"/>
    </physiologicalReaction>
</comment>
<evidence type="ECO:0000256" key="10">
    <source>
        <dbReference type="ARBA" id="ARBA00046544"/>
    </source>
</evidence>
<dbReference type="Gene3D" id="1.50.10.10">
    <property type="match status" value="1"/>
</dbReference>
<dbReference type="GO" id="GO:0042802">
    <property type="term" value="F:identical protein binding"/>
    <property type="evidence" value="ECO:0007669"/>
    <property type="project" value="Ensembl"/>
</dbReference>
<evidence type="ECO:0000256" key="11">
    <source>
        <dbReference type="SAM" id="MobiDB-lite"/>
    </source>
</evidence>
<dbReference type="GO" id="GO:0030414">
    <property type="term" value="F:peptidase inhibitor activity"/>
    <property type="evidence" value="ECO:0007669"/>
    <property type="project" value="Ensembl"/>
</dbReference>
<evidence type="ECO:0000313" key="13">
    <source>
        <dbReference type="Proteomes" id="UP000694544"/>
    </source>
</evidence>
<protein>
    <recommendedName>
        <fullName evidence="4">N-acylglucosamine 2-epimerase</fullName>
        <ecNumber evidence="3">5.1.3.8</ecNumber>
    </recommendedName>
    <alternativeName>
        <fullName evidence="8">GlcNAc 2-epimerase</fullName>
    </alternativeName>
    <alternativeName>
        <fullName evidence="6">N-acetyl-D-glucosamine 2-epimerase</fullName>
    </alternativeName>
    <alternativeName>
        <fullName evidence="7">Renin-binding protein</fullName>
    </alternativeName>
</protein>
<evidence type="ECO:0000256" key="9">
    <source>
        <dbReference type="ARBA" id="ARBA00034243"/>
    </source>
</evidence>
<keyword evidence="5" id="KW-0413">Isomerase</keyword>
<feature type="compositionally biased region" description="Low complexity" evidence="11">
    <location>
        <begin position="88"/>
        <end position="100"/>
    </location>
</feature>
<dbReference type="UniPathway" id="UPA00629"/>
<dbReference type="EC" id="5.1.3.8" evidence="3"/>
<feature type="region of interest" description="Disordered" evidence="11">
    <location>
        <begin position="83"/>
        <end position="143"/>
    </location>
</feature>
<comment type="pathway">
    <text evidence="1">Amino-sugar metabolism; N-acetylneuraminate degradation.</text>
</comment>
<dbReference type="PANTHER" id="PTHR15108">
    <property type="entry name" value="N-ACYLGLUCOSAMINE-2-EPIMERASE"/>
    <property type="match status" value="1"/>
</dbReference>
<dbReference type="GO" id="GO:0005975">
    <property type="term" value="P:carbohydrate metabolic process"/>
    <property type="evidence" value="ECO:0007669"/>
    <property type="project" value="InterPro"/>
</dbReference>
<reference evidence="12" key="2">
    <citation type="submission" date="2025-09" db="UniProtKB">
        <authorList>
            <consortium name="Ensembl"/>
        </authorList>
    </citation>
    <scope>IDENTIFICATION</scope>
</reference>
<proteinExistence type="inferred from homology"/>
<dbReference type="FunFam" id="1.50.10.10:FF:000021">
    <property type="entry name" value="N-acylglucosamine 2-epimerase"/>
    <property type="match status" value="1"/>
</dbReference>
<evidence type="ECO:0000256" key="1">
    <source>
        <dbReference type="ARBA" id="ARBA00004878"/>
    </source>
</evidence>
<keyword evidence="13" id="KW-1185">Reference proteome</keyword>
<reference evidence="12" key="1">
    <citation type="submission" date="2025-08" db="UniProtKB">
        <authorList>
            <consortium name="Ensembl"/>
        </authorList>
    </citation>
    <scope>IDENTIFICATION</scope>
</reference>
<comment type="subunit">
    <text evidence="10">Homodimer. Forms a heterodimer with renin and inhibits its activity.</text>
</comment>
<dbReference type="CDD" id="cd00249">
    <property type="entry name" value="AGE"/>
    <property type="match status" value="1"/>
</dbReference>
<dbReference type="InterPro" id="IPR034116">
    <property type="entry name" value="AGE_dom"/>
</dbReference>
<comment type="similarity">
    <text evidence="2">Belongs to the N-acylglucosamine 2-epimerase family.</text>
</comment>